<dbReference type="InterPro" id="IPR001559">
    <property type="entry name" value="Phosphotriesterase"/>
</dbReference>
<name>I9KR71_9THEO</name>
<feature type="binding site" evidence="3">
    <location>
        <position position="200"/>
    </location>
    <ligand>
        <name>a divalent metal cation</name>
        <dbReference type="ChEBI" id="CHEBI:60240"/>
        <label>2</label>
    </ligand>
</feature>
<feature type="binding site" evidence="3">
    <location>
        <position position="139"/>
    </location>
    <ligand>
        <name>a divalent metal cation</name>
        <dbReference type="ChEBI" id="CHEBI:60240"/>
        <label>2</label>
    </ligand>
</feature>
<evidence type="ECO:0000313" key="5">
    <source>
        <dbReference type="EMBL" id="EIV99383.1"/>
    </source>
</evidence>
<evidence type="ECO:0000256" key="2">
    <source>
        <dbReference type="ARBA" id="ARBA00022801"/>
    </source>
</evidence>
<comment type="cofactor">
    <cofactor evidence="3">
        <name>a divalent metal cation</name>
        <dbReference type="ChEBI" id="CHEBI:60240"/>
    </cofactor>
    <text evidence="3">Binds 2 divalent metal cations per subunit.</text>
</comment>
<keyword evidence="6" id="KW-1185">Reference proteome</keyword>
<accession>I9KR71</accession>
<dbReference type="PANTHER" id="PTHR10819">
    <property type="entry name" value="PHOSPHOTRIESTERASE-RELATED"/>
    <property type="match status" value="1"/>
</dbReference>
<dbReference type="PIRSF" id="PIRSF016839">
    <property type="entry name" value="PhP"/>
    <property type="match status" value="1"/>
</dbReference>
<proteinExistence type="inferred from homology"/>
<keyword evidence="2 5" id="KW-0378">Hydrolase</keyword>
<feature type="binding site" evidence="3">
    <location>
        <position position="25"/>
    </location>
    <ligand>
        <name>a divalent metal cation</name>
        <dbReference type="ChEBI" id="CHEBI:60240"/>
        <label>1</label>
    </ligand>
</feature>
<sequence length="311" mass="35323">MKKKIQTVTGEILCDKIKGTMVHEHIVMDLSHVRGENTSILGDQETLPGIVEELKSLKELGVNTIVELTNIGMGRGPKLLKKLSEENEFYIIVGTGYYKEGYYPPEIDELSIEELEEKLTKEVLDGIENTCIKAGIYGEIGSSYNLMTAREEKVFRAVAKSHKVTGAPISTHCELGTMGLEQRKIFDKEGIPPEKVSFGHQDLNENIHEQIELLKWGAFIQFDTIGKTRYRSDEARMLNLLELIDRGFENQIMLSCDISRKTYLQKFGGHGYVYLYSSFLKGLKDQGVSDDIIEKLTIKNPCRFLSFREEE</sequence>
<reference evidence="5 6" key="1">
    <citation type="submission" date="2012-02" db="EMBL/GenBank/DDBJ databases">
        <title>Improved High-Quality Draft sequence of Thermoanaerobacter siderophilus SR4.</title>
        <authorList>
            <consortium name="US DOE Joint Genome Institute"/>
            <person name="Lucas S."/>
            <person name="Han J."/>
            <person name="Lapidus A."/>
            <person name="Cheng J.-F."/>
            <person name="Goodwin L."/>
            <person name="Pitluck S."/>
            <person name="Peters L."/>
            <person name="Detter J.C."/>
            <person name="Han C."/>
            <person name="Tapia R."/>
            <person name="Land M."/>
            <person name="Hauser L."/>
            <person name="Kyrpides N."/>
            <person name="Ivanova N."/>
            <person name="Pagani I."/>
            <person name="Hemme C."/>
            <person name="Woyke T."/>
        </authorList>
    </citation>
    <scope>NUCLEOTIDE SEQUENCE [LARGE SCALE GENOMIC DNA]</scope>
    <source>
        <strain evidence="5 6">SR4</strain>
    </source>
</reference>
<dbReference type="Proteomes" id="UP000005110">
    <property type="component" value="Chromosome"/>
</dbReference>
<feature type="binding site" evidence="3">
    <location>
        <position position="23"/>
    </location>
    <ligand>
        <name>a divalent metal cation</name>
        <dbReference type="ChEBI" id="CHEBI:60240"/>
        <label>1</label>
    </ligand>
</feature>
<feature type="binding site" evidence="3">
    <location>
        <position position="257"/>
    </location>
    <ligand>
        <name>a divalent metal cation</name>
        <dbReference type="ChEBI" id="CHEBI:60240"/>
        <label>1</label>
    </ligand>
</feature>
<dbReference type="AlphaFoldDB" id="I9KR71"/>
<dbReference type="GO" id="GO:0016787">
    <property type="term" value="F:hydrolase activity"/>
    <property type="evidence" value="ECO:0007669"/>
    <property type="project" value="UniProtKB-KW"/>
</dbReference>
<evidence type="ECO:0000256" key="4">
    <source>
        <dbReference type="PROSITE-ProRule" id="PRU00679"/>
    </source>
</evidence>
<evidence type="ECO:0000256" key="1">
    <source>
        <dbReference type="ARBA" id="ARBA00022723"/>
    </source>
</evidence>
<dbReference type="GO" id="GO:0008270">
    <property type="term" value="F:zinc ion binding"/>
    <property type="evidence" value="ECO:0007669"/>
    <property type="project" value="InterPro"/>
</dbReference>
<evidence type="ECO:0000256" key="3">
    <source>
        <dbReference type="PIRSR" id="PIRSR601559-52"/>
    </source>
</evidence>
<comment type="caution">
    <text evidence="4">Lacks conserved residue(s) required for the propagation of feature annotation.</text>
</comment>
<feature type="binding site" evidence="3">
    <location>
        <position position="139"/>
    </location>
    <ligand>
        <name>a divalent metal cation</name>
        <dbReference type="ChEBI" id="CHEBI:60240"/>
        <label>1</label>
    </ligand>
</feature>
<dbReference type="RefSeq" id="WP_006569328.1">
    <property type="nucleotide sequence ID" value="NZ_CM001486.1"/>
</dbReference>
<dbReference type="Gene3D" id="3.20.20.140">
    <property type="entry name" value="Metal-dependent hydrolases"/>
    <property type="match status" value="1"/>
</dbReference>
<comment type="similarity">
    <text evidence="4">Belongs to the metallo-dependent hydrolases superfamily. Phosphotriesterase family.</text>
</comment>
<dbReference type="InterPro" id="IPR032466">
    <property type="entry name" value="Metal_Hydrolase"/>
</dbReference>
<evidence type="ECO:0000313" key="6">
    <source>
        <dbReference type="Proteomes" id="UP000005110"/>
    </source>
</evidence>
<dbReference type="HOGENOM" id="CLU_054760_1_1_9"/>
<dbReference type="PATRIC" id="fig|880478.3.peg.958"/>
<dbReference type="SUPFAM" id="SSF51556">
    <property type="entry name" value="Metallo-dependent hydrolases"/>
    <property type="match status" value="1"/>
</dbReference>
<dbReference type="EMBL" id="CM001486">
    <property type="protein sequence ID" value="EIV99383.1"/>
    <property type="molecule type" value="Genomic_DNA"/>
</dbReference>
<dbReference type="PANTHER" id="PTHR10819:SF3">
    <property type="entry name" value="PHOSPHOTRIESTERASE-RELATED PROTEIN"/>
    <property type="match status" value="1"/>
</dbReference>
<feature type="binding site" evidence="3">
    <location>
        <position position="172"/>
    </location>
    <ligand>
        <name>a divalent metal cation</name>
        <dbReference type="ChEBI" id="CHEBI:60240"/>
        <label>2</label>
    </ligand>
</feature>
<gene>
    <name evidence="5" type="ORF">ThesiDRAFT1_0357</name>
</gene>
<dbReference type="PROSITE" id="PS51347">
    <property type="entry name" value="PHOSPHOTRIESTERASE_2"/>
    <property type="match status" value="1"/>
</dbReference>
<dbReference type="Pfam" id="PF02126">
    <property type="entry name" value="PTE"/>
    <property type="match status" value="1"/>
</dbReference>
<keyword evidence="1 3" id="KW-0479">Metal-binding</keyword>
<organism evidence="5 6">
    <name type="scientific">Thermoanaerobacter siderophilus SR4</name>
    <dbReference type="NCBI Taxonomy" id="880478"/>
    <lineage>
        <taxon>Bacteria</taxon>
        <taxon>Bacillati</taxon>
        <taxon>Bacillota</taxon>
        <taxon>Clostridia</taxon>
        <taxon>Thermoanaerobacterales</taxon>
        <taxon>Thermoanaerobacteraceae</taxon>
        <taxon>Thermoanaerobacter</taxon>
    </lineage>
</organism>
<protein>
    <submittedName>
        <fullName evidence="5">Putative metal-dependent hydrolase with the TIM-barrel fold</fullName>
    </submittedName>
</protein>